<feature type="region of interest" description="Disordered" evidence="1">
    <location>
        <begin position="1"/>
        <end position="22"/>
    </location>
</feature>
<proteinExistence type="predicted"/>
<keyword evidence="3" id="KW-1185">Reference proteome</keyword>
<evidence type="ECO:0000313" key="3">
    <source>
        <dbReference type="Proteomes" id="UP000176998"/>
    </source>
</evidence>
<dbReference type="EMBL" id="MJBS01000028">
    <property type="protein sequence ID" value="OHF00332.1"/>
    <property type="molecule type" value="Genomic_DNA"/>
</dbReference>
<sequence>MLNCTNTEHGGTYTRTRFPDDDTPQAPIHFRKLGKATMLTHRQQLLAESLYTIRSQSCMPSIRPRRILDRPGTKMTVCDASKKHLARREGASYSSLIGGGSVSVQQMDVDIKAIVDPLMSRLILPYPHLGRLANPP</sequence>
<reference evidence="2 3" key="1">
    <citation type="submission" date="2016-09" db="EMBL/GenBank/DDBJ databases">
        <authorList>
            <person name="Capua I."/>
            <person name="De Benedictis P."/>
            <person name="Joannis T."/>
            <person name="Lombin L.H."/>
            <person name="Cattoli G."/>
        </authorList>
    </citation>
    <scope>NUCLEOTIDE SEQUENCE [LARGE SCALE GENOMIC DNA]</scope>
    <source>
        <strain evidence="2 3">IMI 309357</strain>
    </source>
</reference>
<evidence type="ECO:0000313" key="2">
    <source>
        <dbReference type="EMBL" id="OHF00332.1"/>
    </source>
</evidence>
<dbReference type="RefSeq" id="XP_022477476.1">
    <property type="nucleotide sequence ID" value="XM_022615961.1"/>
</dbReference>
<dbReference type="GeneID" id="34557471"/>
<organism evidence="2 3">
    <name type="scientific">Colletotrichum orchidophilum</name>
    <dbReference type="NCBI Taxonomy" id="1209926"/>
    <lineage>
        <taxon>Eukaryota</taxon>
        <taxon>Fungi</taxon>
        <taxon>Dikarya</taxon>
        <taxon>Ascomycota</taxon>
        <taxon>Pezizomycotina</taxon>
        <taxon>Sordariomycetes</taxon>
        <taxon>Hypocreomycetidae</taxon>
        <taxon>Glomerellales</taxon>
        <taxon>Glomerellaceae</taxon>
        <taxon>Colletotrichum</taxon>
    </lineage>
</organism>
<dbReference type="AlphaFoldDB" id="A0A1G4BFW9"/>
<evidence type="ECO:0000256" key="1">
    <source>
        <dbReference type="SAM" id="MobiDB-lite"/>
    </source>
</evidence>
<gene>
    <name evidence="2" type="ORF">CORC01_04313</name>
</gene>
<protein>
    <submittedName>
        <fullName evidence="2">Uncharacterized protein</fullName>
    </submittedName>
</protein>
<accession>A0A1G4BFW9</accession>
<name>A0A1G4BFW9_9PEZI</name>
<dbReference type="Proteomes" id="UP000176998">
    <property type="component" value="Unassembled WGS sequence"/>
</dbReference>
<comment type="caution">
    <text evidence="2">The sequence shown here is derived from an EMBL/GenBank/DDBJ whole genome shotgun (WGS) entry which is preliminary data.</text>
</comment>
<feature type="compositionally biased region" description="Polar residues" evidence="1">
    <location>
        <begin position="1"/>
        <end position="15"/>
    </location>
</feature>